<evidence type="ECO:0000313" key="3">
    <source>
        <dbReference type="EMBL" id="NYZ23459.1"/>
    </source>
</evidence>
<accession>A0ABX2TGH9</accession>
<protein>
    <recommendedName>
        <fullName evidence="5">DUF3035 domain-containing protein</fullName>
    </recommendedName>
</protein>
<evidence type="ECO:0000256" key="2">
    <source>
        <dbReference type="SAM" id="SignalP"/>
    </source>
</evidence>
<keyword evidence="4" id="KW-1185">Reference proteome</keyword>
<organism evidence="3 4">
    <name type="scientific">Azospirillum oleiclasticum</name>
    <dbReference type="NCBI Taxonomy" id="2735135"/>
    <lineage>
        <taxon>Bacteria</taxon>
        <taxon>Pseudomonadati</taxon>
        <taxon>Pseudomonadota</taxon>
        <taxon>Alphaproteobacteria</taxon>
        <taxon>Rhodospirillales</taxon>
        <taxon>Azospirillaceae</taxon>
        <taxon>Azospirillum</taxon>
    </lineage>
</organism>
<dbReference type="RefSeq" id="WP_180285234.1">
    <property type="nucleotide sequence ID" value="NZ_JABFDB010000027.1"/>
</dbReference>
<keyword evidence="2" id="KW-0732">Signal</keyword>
<feature type="chain" id="PRO_5045303565" description="DUF3035 domain-containing protein" evidence="2">
    <location>
        <begin position="19"/>
        <end position="158"/>
    </location>
</feature>
<feature type="signal peptide" evidence="2">
    <location>
        <begin position="1"/>
        <end position="18"/>
    </location>
</feature>
<feature type="compositionally biased region" description="Basic and acidic residues" evidence="1">
    <location>
        <begin position="64"/>
        <end position="74"/>
    </location>
</feature>
<proteinExistence type="predicted"/>
<name>A0ABX2TGH9_9PROT</name>
<evidence type="ECO:0000313" key="4">
    <source>
        <dbReference type="Proteomes" id="UP000584642"/>
    </source>
</evidence>
<gene>
    <name evidence="3" type="ORF">HND93_27485</name>
</gene>
<evidence type="ECO:0000256" key="1">
    <source>
        <dbReference type="SAM" id="MobiDB-lite"/>
    </source>
</evidence>
<dbReference type="Proteomes" id="UP000584642">
    <property type="component" value="Unassembled WGS sequence"/>
</dbReference>
<dbReference type="PROSITE" id="PS51257">
    <property type="entry name" value="PROKAR_LIPOPROTEIN"/>
    <property type="match status" value="1"/>
</dbReference>
<dbReference type="EMBL" id="JABFDB010000027">
    <property type="protein sequence ID" value="NYZ23459.1"/>
    <property type="molecule type" value="Genomic_DNA"/>
</dbReference>
<feature type="compositionally biased region" description="Pro residues" evidence="1">
    <location>
        <begin position="82"/>
        <end position="102"/>
    </location>
</feature>
<evidence type="ECO:0008006" key="5">
    <source>
        <dbReference type="Google" id="ProtNLM"/>
    </source>
</evidence>
<feature type="region of interest" description="Disordered" evidence="1">
    <location>
        <begin position="17"/>
        <end position="116"/>
    </location>
</feature>
<reference evidence="3 4" key="1">
    <citation type="submission" date="2020-05" db="EMBL/GenBank/DDBJ databases">
        <title>Azospirillum oleiclasticum sp. nov, a nitrogen-fixing and heavy crude oil-emulsifying bacterium isolated from the crude oil of Yumen Oilfield.</title>
        <authorList>
            <person name="Wu D."/>
            <person name="Cai M."/>
            <person name="Zhang X."/>
        </authorList>
    </citation>
    <scope>NUCLEOTIDE SEQUENCE [LARGE SCALE GENOMIC DNA]</scope>
    <source>
        <strain evidence="3 4">ROY-1-1-2</strain>
    </source>
</reference>
<comment type="caution">
    <text evidence="3">The sequence shown here is derived from an EMBL/GenBank/DDBJ whole genome shotgun (WGS) entry which is preliminary data.</text>
</comment>
<sequence>MIRLIAVAALALSGCASAGGGDAAAPGPSPFRPIYTGTYAGAGTERPTAPAGERRADAQPPDSAKPDAGREPPPRRRGGGSSPPPYGSSPTAPPAVVPPPGPADTTGNTAAFKRDLMAPKIDDLRTRDALNQLDPIQQRDLLMRQQEMQRLQTDPLRQ</sequence>